<dbReference type="GO" id="GO:0016787">
    <property type="term" value="F:hydrolase activity"/>
    <property type="evidence" value="ECO:0007669"/>
    <property type="project" value="UniProtKB-KW"/>
</dbReference>
<dbReference type="Gene3D" id="2.40.70.10">
    <property type="entry name" value="Acid Proteases"/>
    <property type="match status" value="1"/>
</dbReference>
<evidence type="ECO:0000256" key="7">
    <source>
        <dbReference type="SAM" id="MobiDB-lite"/>
    </source>
</evidence>
<keyword evidence="1" id="KW-0808">Transferase</keyword>
<dbReference type="InterPro" id="IPR043502">
    <property type="entry name" value="DNA/RNA_pol_sf"/>
</dbReference>
<dbReference type="PANTHER" id="PTHR37984">
    <property type="entry name" value="PROTEIN CBG26694"/>
    <property type="match status" value="1"/>
</dbReference>
<dbReference type="CDD" id="cd00303">
    <property type="entry name" value="retropepsin_like"/>
    <property type="match status" value="1"/>
</dbReference>
<keyword evidence="3" id="KW-0540">Nuclease</keyword>
<feature type="region of interest" description="Disordered" evidence="7">
    <location>
        <begin position="520"/>
        <end position="546"/>
    </location>
</feature>
<dbReference type="GO" id="GO:0003964">
    <property type="term" value="F:RNA-directed DNA polymerase activity"/>
    <property type="evidence" value="ECO:0007669"/>
    <property type="project" value="UniProtKB-KW"/>
</dbReference>
<dbReference type="InterPro" id="IPR001584">
    <property type="entry name" value="Integrase_cat-core"/>
</dbReference>
<evidence type="ECO:0000256" key="2">
    <source>
        <dbReference type="ARBA" id="ARBA00022695"/>
    </source>
</evidence>
<dbReference type="InterPro" id="IPR050951">
    <property type="entry name" value="Retrovirus_Pol_polyprotein"/>
</dbReference>
<comment type="caution">
    <text evidence="9">The sequence shown here is derived from an EMBL/GenBank/DDBJ whole genome shotgun (WGS) entry which is preliminary data.</text>
</comment>
<dbReference type="GO" id="GO:0015074">
    <property type="term" value="P:DNA integration"/>
    <property type="evidence" value="ECO:0007669"/>
    <property type="project" value="InterPro"/>
</dbReference>
<organism evidence="9">
    <name type="scientific">Sesamum latifolium</name>
    <dbReference type="NCBI Taxonomy" id="2727402"/>
    <lineage>
        <taxon>Eukaryota</taxon>
        <taxon>Viridiplantae</taxon>
        <taxon>Streptophyta</taxon>
        <taxon>Embryophyta</taxon>
        <taxon>Tracheophyta</taxon>
        <taxon>Spermatophyta</taxon>
        <taxon>Magnoliopsida</taxon>
        <taxon>eudicotyledons</taxon>
        <taxon>Gunneridae</taxon>
        <taxon>Pentapetalae</taxon>
        <taxon>asterids</taxon>
        <taxon>lamiids</taxon>
        <taxon>Lamiales</taxon>
        <taxon>Pedaliaceae</taxon>
        <taxon>Sesamum</taxon>
    </lineage>
</organism>
<protein>
    <submittedName>
        <fullName evidence="9">Transposon Ty3-G Gag-Pol polyprotein</fullName>
    </submittedName>
</protein>
<feature type="compositionally biased region" description="Polar residues" evidence="7">
    <location>
        <begin position="520"/>
        <end position="530"/>
    </location>
</feature>
<dbReference type="EMBL" id="JACGWN010000004">
    <property type="protein sequence ID" value="KAL0451594.1"/>
    <property type="molecule type" value="Genomic_DNA"/>
</dbReference>
<name>A0AAW2XBY4_9LAMI</name>
<proteinExistence type="predicted"/>
<reference evidence="9" key="2">
    <citation type="journal article" date="2024" name="Plant">
        <title>Genomic evolution and insights into agronomic trait innovations of Sesamum species.</title>
        <authorList>
            <person name="Miao H."/>
            <person name="Wang L."/>
            <person name="Qu L."/>
            <person name="Liu H."/>
            <person name="Sun Y."/>
            <person name="Le M."/>
            <person name="Wang Q."/>
            <person name="Wei S."/>
            <person name="Zheng Y."/>
            <person name="Lin W."/>
            <person name="Duan Y."/>
            <person name="Cao H."/>
            <person name="Xiong S."/>
            <person name="Wang X."/>
            <person name="Wei L."/>
            <person name="Li C."/>
            <person name="Ma Q."/>
            <person name="Ju M."/>
            <person name="Zhao R."/>
            <person name="Li G."/>
            <person name="Mu C."/>
            <person name="Tian Q."/>
            <person name="Mei H."/>
            <person name="Zhang T."/>
            <person name="Gao T."/>
            <person name="Zhang H."/>
        </authorList>
    </citation>
    <scope>NUCLEOTIDE SEQUENCE</scope>
    <source>
        <strain evidence="9">KEN1</strain>
    </source>
</reference>
<dbReference type="CDD" id="cd09274">
    <property type="entry name" value="RNase_HI_RT_Ty3"/>
    <property type="match status" value="1"/>
</dbReference>
<dbReference type="GO" id="GO:0003676">
    <property type="term" value="F:nucleic acid binding"/>
    <property type="evidence" value="ECO:0007669"/>
    <property type="project" value="InterPro"/>
</dbReference>
<feature type="domain" description="Integrase catalytic" evidence="8">
    <location>
        <begin position="379"/>
        <end position="455"/>
    </location>
</feature>
<dbReference type="Pfam" id="PF08284">
    <property type="entry name" value="RVP_2"/>
    <property type="match status" value="1"/>
</dbReference>
<dbReference type="GO" id="GO:0004519">
    <property type="term" value="F:endonuclease activity"/>
    <property type="evidence" value="ECO:0007669"/>
    <property type="project" value="UniProtKB-KW"/>
</dbReference>
<evidence type="ECO:0000256" key="3">
    <source>
        <dbReference type="ARBA" id="ARBA00022722"/>
    </source>
</evidence>
<evidence type="ECO:0000256" key="6">
    <source>
        <dbReference type="ARBA" id="ARBA00022918"/>
    </source>
</evidence>
<keyword evidence="4" id="KW-0255">Endonuclease</keyword>
<dbReference type="PANTHER" id="PTHR37984:SF5">
    <property type="entry name" value="PROTEIN NYNRIN-LIKE"/>
    <property type="match status" value="1"/>
</dbReference>
<gene>
    <name evidence="9" type="ORF">Slati_1137500</name>
</gene>
<sequence length="546" mass="61235">MAVSFNAMSGTIALNTLRVKGVAYKKGIHILIDSDSTHCFLDEDAAIKLGCRLEGIIPMTVSVANGNRMMSQIHCPDFSWEMQGHKFSYPIRTLKLGGRYMVLGGDWLRKHSLVEFDYDEMRVTVTRKEGERAGEKVVLQALTAHQPPQFHMISVRSKHKLIQDGAFGFLGQLCSKSENQMCSSHLQTLATVHNDNSTDLRSLLNSFNDVFPEPKELPPRRDIEHHIVLKAEAVPKRLPPYRYSYAKKGEIETIVKNLIDTATIAFNTLKSAMSYTPVIVVPDFAMPFVVETDASDKGIGAVLMQEHRPIAFLIKALYLKNQSLSVYEKEFLAVLLAVSKWKHYLVGNHFIIRTNQQSLKYILEEKRSKGEHVPYPGLLQPLPIPDQAWTHITMDFIDGLPKSEGKDSILVIVDCFSKYAHFVALSHHFSAEVVAKIFLDHVYKLHGLPINIVTDYDKNQCLETCVACVIFDLSSGLNEAVPQILAQWDGFSPEDATWEDYYQIAAQFLEFLPNPRGQGSQNLGDMSGATTFHKKANGPEASTPTV</sequence>
<dbReference type="SUPFAM" id="SSF53098">
    <property type="entry name" value="Ribonuclease H-like"/>
    <property type="match status" value="1"/>
</dbReference>
<dbReference type="SUPFAM" id="SSF56672">
    <property type="entry name" value="DNA/RNA polymerases"/>
    <property type="match status" value="2"/>
</dbReference>
<evidence type="ECO:0000256" key="4">
    <source>
        <dbReference type="ARBA" id="ARBA00022759"/>
    </source>
</evidence>
<dbReference type="InterPro" id="IPR041373">
    <property type="entry name" value="RT_RNaseH"/>
</dbReference>
<dbReference type="PROSITE" id="PS50994">
    <property type="entry name" value="INTEGRASE"/>
    <property type="match status" value="1"/>
</dbReference>
<dbReference type="AlphaFoldDB" id="A0AAW2XBY4"/>
<dbReference type="Pfam" id="PF17917">
    <property type="entry name" value="RT_RNaseH"/>
    <property type="match status" value="1"/>
</dbReference>
<keyword evidence="2" id="KW-0548">Nucleotidyltransferase</keyword>
<keyword evidence="5" id="KW-0378">Hydrolase</keyword>
<evidence type="ECO:0000256" key="1">
    <source>
        <dbReference type="ARBA" id="ARBA00022679"/>
    </source>
</evidence>
<accession>A0AAW2XBY4</accession>
<reference evidence="9" key="1">
    <citation type="submission" date="2020-06" db="EMBL/GenBank/DDBJ databases">
        <authorList>
            <person name="Li T."/>
            <person name="Hu X."/>
            <person name="Zhang T."/>
            <person name="Song X."/>
            <person name="Zhang H."/>
            <person name="Dai N."/>
            <person name="Sheng W."/>
            <person name="Hou X."/>
            <person name="Wei L."/>
        </authorList>
    </citation>
    <scope>NUCLEOTIDE SEQUENCE</scope>
    <source>
        <strain evidence="9">KEN1</strain>
        <tissue evidence="9">Leaf</tissue>
    </source>
</reference>
<dbReference type="FunFam" id="3.10.20.370:FF:000001">
    <property type="entry name" value="Retrovirus-related Pol polyprotein from transposon 17.6-like protein"/>
    <property type="match status" value="1"/>
</dbReference>
<evidence type="ECO:0000259" key="8">
    <source>
        <dbReference type="PROSITE" id="PS50994"/>
    </source>
</evidence>
<dbReference type="InterPro" id="IPR012337">
    <property type="entry name" value="RNaseH-like_sf"/>
</dbReference>
<dbReference type="InterPro" id="IPR021109">
    <property type="entry name" value="Peptidase_aspartic_dom_sf"/>
</dbReference>
<keyword evidence="6" id="KW-0695">RNA-directed DNA polymerase</keyword>
<dbReference type="Gene3D" id="3.10.20.370">
    <property type="match status" value="1"/>
</dbReference>
<dbReference type="InterPro" id="IPR036397">
    <property type="entry name" value="RNaseH_sf"/>
</dbReference>
<evidence type="ECO:0000256" key="5">
    <source>
        <dbReference type="ARBA" id="ARBA00022801"/>
    </source>
</evidence>
<dbReference type="Gene3D" id="3.30.420.10">
    <property type="entry name" value="Ribonuclease H-like superfamily/Ribonuclease H"/>
    <property type="match status" value="1"/>
</dbReference>
<evidence type="ECO:0000313" key="9">
    <source>
        <dbReference type="EMBL" id="KAL0451594.1"/>
    </source>
</evidence>